<dbReference type="PANTHER" id="PTHR14580:SF0">
    <property type="entry name" value="MULTIPLE MYELOMA TUMOR-ASSOCIATED PROTEIN 2"/>
    <property type="match status" value="1"/>
</dbReference>
<evidence type="ECO:0000259" key="2">
    <source>
        <dbReference type="Pfam" id="PF10159"/>
    </source>
</evidence>
<keyword evidence="4" id="KW-1185">Reference proteome</keyword>
<protein>
    <recommendedName>
        <fullName evidence="2">Multiple myeloma tumor-associated protein 2-like N-terminal domain-containing protein</fullName>
    </recommendedName>
</protein>
<dbReference type="Pfam" id="PF10159">
    <property type="entry name" value="MMtag"/>
    <property type="match status" value="1"/>
</dbReference>
<dbReference type="Proteomes" id="UP001591681">
    <property type="component" value="Unassembled WGS sequence"/>
</dbReference>
<feature type="compositionally biased region" description="Basic residues" evidence="1">
    <location>
        <begin position="282"/>
        <end position="292"/>
    </location>
</feature>
<sequence>MFGSSRSGGVRGGQDQFNWDDVKTDKHRENYLGNSLMAPVGRWQKGKDLTWYAKDKKTGEPLSKAQELAAVREAEREAMMAALGHKVIKRQPTGLTKEDLADICKREAGDGEEKDVDRVSGLGSSSVGARNMVLSKQEKEAAKLGLSVFTHQKSDGHQVASSKETAEGEHLDRDTSGQSHENQKKSKKEKKKKKEKKMKKEKKKKRHRRNSSSSSSDDEGDWKRRRKDHHSHNPSWSSQSGARPHDSHLGGGAKGERPPHSPHGRRRQRRHDTESSSDGGSHQHHRSARHRSPPASPAQCHRRRHDTDSDD</sequence>
<feature type="region of interest" description="Disordered" evidence="1">
    <location>
        <begin position="147"/>
        <end position="311"/>
    </location>
</feature>
<proteinExistence type="predicted"/>
<evidence type="ECO:0000313" key="4">
    <source>
        <dbReference type="Proteomes" id="UP001591681"/>
    </source>
</evidence>
<gene>
    <name evidence="3" type="ORF">ACEWY4_006549</name>
</gene>
<evidence type="ECO:0000256" key="1">
    <source>
        <dbReference type="SAM" id="MobiDB-lite"/>
    </source>
</evidence>
<feature type="compositionally biased region" description="Basic and acidic residues" evidence="1">
    <location>
        <begin position="243"/>
        <end position="259"/>
    </location>
</feature>
<feature type="compositionally biased region" description="Basic and acidic residues" evidence="1">
    <location>
        <begin position="106"/>
        <end position="118"/>
    </location>
</feature>
<name>A0ABD1KDR9_9TELE</name>
<organism evidence="3 4">
    <name type="scientific">Coilia grayii</name>
    <name type="common">Gray's grenadier anchovy</name>
    <dbReference type="NCBI Taxonomy" id="363190"/>
    <lineage>
        <taxon>Eukaryota</taxon>
        <taxon>Metazoa</taxon>
        <taxon>Chordata</taxon>
        <taxon>Craniata</taxon>
        <taxon>Vertebrata</taxon>
        <taxon>Euteleostomi</taxon>
        <taxon>Actinopterygii</taxon>
        <taxon>Neopterygii</taxon>
        <taxon>Teleostei</taxon>
        <taxon>Clupei</taxon>
        <taxon>Clupeiformes</taxon>
        <taxon>Clupeoidei</taxon>
        <taxon>Engraulidae</taxon>
        <taxon>Coilinae</taxon>
        <taxon>Coilia</taxon>
    </lineage>
</organism>
<reference evidence="3 4" key="1">
    <citation type="submission" date="2024-09" db="EMBL/GenBank/DDBJ databases">
        <title>A chromosome-level genome assembly of Gray's grenadier anchovy, Coilia grayii.</title>
        <authorList>
            <person name="Fu Z."/>
        </authorList>
    </citation>
    <scope>NUCLEOTIDE SEQUENCE [LARGE SCALE GENOMIC DNA]</scope>
    <source>
        <strain evidence="3">G4</strain>
        <tissue evidence="3">Muscle</tissue>
    </source>
</reference>
<dbReference type="InterPro" id="IPR019315">
    <property type="entry name" value="MMTA2_N"/>
</dbReference>
<feature type="region of interest" description="Disordered" evidence="1">
    <location>
        <begin position="106"/>
        <end position="134"/>
    </location>
</feature>
<comment type="caution">
    <text evidence="3">The sequence shown here is derived from an EMBL/GenBank/DDBJ whole genome shotgun (WGS) entry which is preliminary data.</text>
</comment>
<feature type="compositionally biased region" description="Basic residues" evidence="1">
    <location>
        <begin position="185"/>
        <end position="210"/>
    </location>
</feature>
<feature type="compositionally biased region" description="Basic residues" evidence="1">
    <location>
        <begin position="260"/>
        <end position="270"/>
    </location>
</feature>
<evidence type="ECO:0000313" key="3">
    <source>
        <dbReference type="EMBL" id="KAL2097342.1"/>
    </source>
</evidence>
<dbReference type="AlphaFoldDB" id="A0ABD1KDR9"/>
<feature type="compositionally biased region" description="Basic residues" evidence="1">
    <location>
        <begin position="223"/>
        <end position="232"/>
    </location>
</feature>
<dbReference type="PANTHER" id="PTHR14580">
    <property type="entry name" value="MULTIPLE MYELOMA TUMOR-ASSOCIATED PROTEIN 2 FAMILY MEMBER"/>
    <property type="match status" value="1"/>
</dbReference>
<accession>A0ABD1KDR9</accession>
<feature type="compositionally biased region" description="Basic and acidic residues" evidence="1">
    <location>
        <begin position="164"/>
        <end position="175"/>
    </location>
</feature>
<feature type="region of interest" description="Disordered" evidence="1">
    <location>
        <begin position="1"/>
        <end position="21"/>
    </location>
</feature>
<feature type="domain" description="Multiple myeloma tumor-associated protein 2-like N-terminal" evidence="2">
    <location>
        <begin position="9"/>
        <end position="84"/>
    </location>
</feature>
<dbReference type="InterPro" id="IPR039207">
    <property type="entry name" value="MMTAG2-like"/>
</dbReference>
<dbReference type="EMBL" id="JBHFQA010000006">
    <property type="protein sequence ID" value="KAL2097342.1"/>
    <property type="molecule type" value="Genomic_DNA"/>
</dbReference>